<proteinExistence type="inferred from homology"/>
<dbReference type="NCBIfam" id="NF003661">
    <property type="entry name" value="PRK05291.1-3"/>
    <property type="match status" value="1"/>
</dbReference>
<comment type="function">
    <text evidence="6">Exhibits a very high intrinsic GTPase hydrolysis rate. Involved in the addition of a carboxymethylaminomethyl (cmnm) group at the wobble position (U34) of certain tRNAs, forming tRNA-cmnm(5)s(2)U34.</text>
</comment>
<gene>
    <name evidence="6" type="primary">mnmE</name>
    <name evidence="6" type="synonym">trmE</name>
    <name evidence="8" type="ORF">QOZ94_002559</name>
</gene>
<keyword evidence="9" id="KW-1185">Reference proteome</keyword>
<dbReference type="Pfam" id="PF10396">
    <property type="entry name" value="TrmE_N"/>
    <property type="match status" value="1"/>
</dbReference>
<dbReference type="RefSeq" id="WP_237345447.1">
    <property type="nucleotide sequence ID" value="NZ_JABWGX010000010.1"/>
</dbReference>
<dbReference type="PROSITE" id="PS51709">
    <property type="entry name" value="G_TRME"/>
    <property type="match status" value="1"/>
</dbReference>
<feature type="binding site" evidence="6">
    <location>
        <begin position="246"/>
        <end position="252"/>
    </location>
    <ligand>
        <name>GTP</name>
        <dbReference type="ChEBI" id="CHEBI:37565"/>
    </ligand>
</feature>
<comment type="subunit">
    <text evidence="6">Homodimer. Heterotetramer of two MnmE and two MnmG subunits.</text>
</comment>
<dbReference type="PANTHER" id="PTHR42714">
    <property type="entry name" value="TRNA MODIFICATION GTPASE GTPBP3"/>
    <property type="match status" value="1"/>
</dbReference>
<dbReference type="CDD" id="cd04164">
    <property type="entry name" value="trmE"/>
    <property type="match status" value="1"/>
</dbReference>
<feature type="binding site" evidence="6">
    <location>
        <position position="252"/>
    </location>
    <ligand>
        <name>Mg(2+)</name>
        <dbReference type="ChEBI" id="CHEBI:18420"/>
    </ligand>
</feature>
<dbReference type="HAMAP" id="MF_00379">
    <property type="entry name" value="GTPase_MnmE"/>
    <property type="match status" value="1"/>
</dbReference>
<keyword evidence="3 6" id="KW-0547">Nucleotide-binding</keyword>
<dbReference type="Gene3D" id="3.40.50.300">
    <property type="entry name" value="P-loop containing nucleotide triphosphate hydrolases"/>
    <property type="match status" value="1"/>
</dbReference>
<dbReference type="SUPFAM" id="SSF52540">
    <property type="entry name" value="P-loop containing nucleoside triphosphate hydrolases"/>
    <property type="match status" value="1"/>
</dbReference>
<name>A0ABU0LF42_XANAG</name>
<dbReference type="InterPro" id="IPR006073">
    <property type="entry name" value="GTP-bd"/>
</dbReference>
<feature type="binding site" evidence="6">
    <location>
        <position position="246"/>
    </location>
    <ligand>
        <name>K(+)</name>
        <dbReference type="ChEBI" id="CHEBI:29103"/>
    </ligand>
</feature>
<dbReference type="EC" id="3.6.-.-" evidence="6"/>
<comment type="subcellular location">
    <subcellularLocation>
        <location evidence="6">Cytoplasm</location>
    </subcellularLocation>
</comment>
<evidence type="ECO:0000259" key="7">
    <source>
        <dbReference type="PROSITE" id="PS51709"/>
    </source>
</evidence>
<dbReference type="InterPro" id="IPR027417">
    <property type="entry name" value="P-loop_NTPase"/>
</dbReference>
<feature type="binding site" evidence="6">
    <location>
        <position position="227"/>
    </location>
    <ligand>
        <name>K(+)</name>
        <dbReference type="ChEBI" id="CHEBI:29103"/>
    </ligand>
</feature>
<keyword evidence="4 6" id="KW-0630">Potassium</keyword>
<comment type="caution">
    <text evidence="8">The sequence shown here is derived from an EMBL/GenBank/DDBJ whole genome shotgun (WGS) entry which is preliminary data.</text>
</comment>
<dbReference type="PANTHER" id="PTHR42714:SF2">
    <property type="entry name" value="TRNA MODIFICATION GTPASE GTPBP3, MITOCHONDRIAL"/>
    <property type="match status" value="1"/>
</dbReference>
<feature type="binding site" evidence="6">
    <location>
        <position position="432"/>
    </location>
    <ligand>
        <name>(6S)-5-formyl-5,6,7,8-tetrahydrofolate</name>
        <dbReference type="ChEBI" id="CHEBI:57457"/>
    </ligand>
</feature>
<keyword evidence="6" id="KW-0479">Metal-binding</keyword>
<comment type="cofactor">
    <cofactor evidence="6">
        <name>K(+)</name>
        <dbReference type="ChEBI" id="CHEBI:29103"/>
    </cofactor>
    <text evidence="6">Binds 1 potassium ion per subunit.</text>
</comment>
<keyword evidence="6 8" id="KW-0378">Hydrolase</keyword>
<reference evidence="8 9" key="1">
    <citation type="submission" date="2023-07" db="EMBL/GenBank/DDBJ databases">
        <title>Genomic Encyclopedia of Type Strains, Phase IV (KMG-IV): sequencing the most valuable type-strain genomes for metagenomic binning, comparative biology and taxonomic classification.</title>
        <authorList>
            <person name="Goeker M."/>
        </authorList>
    </citation>
    <scope>NUCLEOTIDE SEQUENCE [LARGE SCALE GENOMIC DNA]</scope>
    <source>
        <strain evidence="8 9">DSM 3770</strain>
    </source>
</reference>
<dbReference type="GO" id="GO:0016787">
    <property type="term" value="F:hydrolase activity"/>
    <property type="evidence" value="ECO:0007669"/>
    <property type="project" value="UniProtKB-KW"/>
</dbReference>
<feature type="binding site" evidence="6">
    <location>
        <position position="231"/>
    </location>
    <ligand>
        <name>Mg(2+)</name>
        <dbReference type="ChEBI" id="CHEBI:18420"/>
    </ligand>
</feature>
<dbReference type="Gene3D" id="3.30.1360.120">
    <property type="entry name" value="Probable tRNA modification gtpase trme, domain 1"/>
    <property type="match status" value="1"/>
</dbReference>
<feature type="binding site" evidence="6">
    <location>
        <position position="22"/>
    </location>
    <ligand>
        <name>(6S)-5-formyl-5,6,7,8-tetrahydrofolate</name>
        <dbReference type="ChEBI" id="CHEBI:57457"/>
    </ligand>
</feature>
<feature type="binding site" evidence="6">
    <location>
        <position position="80"/>
    </location>
    <ligand>
        <name>(6S)-5-formyl-5,6,7,8-tetrahydrofolate</name>
        <dbReference type="ChEBI" id="CHEBI:57457"/>
    </ligand>
</feature>
<feature type="binding site" evidence="6">
    <location>
        <position position="248"/>
    </location>
    <ligand>
        <name>K(+)</name>
        <dbReference type="ChEBI" id="CHEBI:29103"/>
    </ligand>
</feature>
<evidence type="ECO:0000256" key="1">
    <source>
        <dbReference type="ARBA" id="ARBA00011043"/>
    </source>
</evidence>
<accession>A0ABU0LF42</accession>
<keyword evidence="2 6" id="KW-0819">tRNA processing</keyword>
<comment type="caution">
    <text evidence="6">Lacks conserved residue(s) required for the propagation of feature annotation.</text>
</comment>
<evidence type="ECO:0000313" key="8">
    <source>
        <dbReference type="EMBL" id="MDQ0505759.1"/>
    </source>
</evidence>
<dbReference type="InterPro" id="IPR027368">
    <property type="entry name" value="MnmE_dom2"/>
</dbReference>
<dbReference type="Proteomes" id="UP001241747">
    <property type="component" value="Unassembled WGS sequence"/>
</dbReference>
<keyword evidence="6" id="KW-0460">Magnesium</keyword>
<dbReference type="Pfam" id="PF01926">
    <property type="entry name" value="MMR_HSR1"/>
    <property type="match status" value="1"/>
</dbReference>
<dbReference type="SUPFAM" id="SSF116878">
    <property type="entry name" value="TrmE connector domain"/>
    <property type="match status" value="1"/>
</dbReference>
<protein>
    <recommendedName>
        <fullName evidence="6">tRNA modification GTPase MnmE</fullName>
        <ecNumber evidence="6">3.6.-.-</ecNumber>
    </recommendedName>
</protein>
<evidence type="ECO:0000256" key="6">
    <source>
        <dbReference type="HAMAP-Rule" id="MF_00379"/>
    </source>
</evidence>
<evidence type="ECO:0000256" key="4">
    <source>
        <dbReference type="ARBA" id="ARBA00022958"/>
    </source>
</evidence>
<dbReference type="InterPro" id="IPR018948">
    <property type="entry name" value="GTP-bd_TrmE_N"/>
</dbReference>
<sequence length="432" mass="45694">MAADTIFALSSGRLPAGVAVVRVSGPAAGDALQSLTGVIPLPRQARYGALRRASSGEILDRGLQLFFPGPASATGENVAELHLHGGRAVVAAVFSALAAMPGLRPAEPGEFTRRAHGNGKLDLSEVEGLADLIAAESEAQRRQALAQAGGTLSRRVDTWREALLWSLAVTETSLDFADEGDVEERLNDDVGQALAPVVADMEAALRDSQRGERVRDGLVVAIAGPPNVGKSSLLNRLAGRDVAIVSPVAGTTRDVLEVHLELAGQSVTVLDTAGLREATDVVEIEGVRRALARAEEAHLVLWLSDTAERPPQALGHALLVRTKMDLGGVAPSGWIPLSTARTEGLEELLRVVGGLLDELVGGEPALITRERQRRALDLALGYLRAVVENEGISGELRAEELRLAARALDRIVGRIDVEDVLDRVFSTFCIGK</sequence>
<evidence type="ECO:0000256" key="2">
    <source>
        <dbReference type="ARBA" id="ARBA00022694"/>
    </source>
</evidence>
<dbReference type="Pfam" id="PF12631">
    <property type="entry name" value="MnmE_helical"/>
    <property type="match status" value="1"/>
</dbReference>
<dbReference type="Gene3D" id="1.20.120.430">
    <property type="entry name" value="tRNA modification GTPase MnmE domain 2"/>
    <property type="match status" value="1"/>
</dbReference>
<dbReference type="EMBL" id="JAUSVY010000005">
    <property type="protein sequence ID" value="MDQ0505759.1"/>
    <property type="molecule type" value="Genomic_DNA"/>
</dbReference>
<feature type="binding site" evidence="6">
    <location>
        <position position="120"/>
    </location>
    <ligand>
        <name>(6S)-5-formyl-5,6,7,8-tetrahydrofolate</name>
        <dbReference type="ChEBI" id="CHEBI:57457"/>
    </ligand>
</feature>
<comment type="similarity">
    <text evidence="1 6">Belongs to the TRAFAC class TrmE-Era-EngA-EngB-Septin-like GTPase superfamily. TrmE GTPase family.</text>
</comment>
<keyword evidence="5 6" id="KW-0342">GTP-binding</keyword>
<dbReference type="InterPro" id="IPR004520">
    <property type="entry name" value="GTPase_MnmE"/>
</dbReference>
<keyword evidence="6" id="KW-0963">Cytoplasm</keyword>
<organism evidence="8 9">
    <name type="scientific">Xanthobacter agilis</name>
    <dbReference type="NCBI Taxonomy" id="47492"/>
    <lineage>
        <taxon>Bacteria</taxon>
        <taxon>Pseudomonadati</taxon>
        <taxon>Pseudomonadota</taxon>
        <taxon>Alphaproteobacteria</taxon>
        <taxon>Hyphomicrobiales</taxon>
        <taxon>Xanthobacteraceae</taxon>
        <taxon>Xanthobacter</taxon>
    </lineage>
</organism>
<evidence type="ECO:0000256" key="5">
    <source>
        <dbReference type="ARBA" id="ARBA00023134"/>
    </source>
</evidence>
<dbReference type="CDD" id="cd14858">
    <property type="entry name" value="TrmE_N"/>
    <property type="match status" value="1"/>
</dbReference>
<dbReference type="InterPro" id="IPR005225">
    <property type="entry name" value="Small_GTP-bd"/>
</dbReference>
<dbReference type="InterPro" id="IPR031168">
    <property type="entry name" value="G_TrmE"/>
</dbReference>
<dbReference type="NCBIfam" id="TIGR00231">
    <property type="entry name" value="small_GTP"/>
    <property type="match status" value="1"/>
</dbReference>
<dbReference type="InterPro" id="IPR025867">
    <property type="entry name" value="MnmE_helical"/>
</dbReference>
<dbReference type="InterPro" id="IPR027266">
    <property type="entry name" value="TrmE/GcvT-like"/>
</dbReference>
<evidence type="ECO:0000256" key="3">
    <source>
        <dbReference type="ARBA" id="ARBA00022741"/>
    </source>
</evidence>
<evidence type="ECO:0000313" key="9">
    <source>
        <dbReference type="Proteomes" id="UP001241747"/>
    </source>
</evidence>
<feature type="binding site" evidence="6">
    <location>
        <begin position="271"/>
        <end position="274"/>
    </location>
    <ligand>
        <name>GTP</name>
        <dbReference type="ChEBI" id="CHEBI:37565"/>
    </ligand>
</feature>
<feature type="binding site" evidence="6">
    <location>
        <position position="251"/>
    </location>
    <ligand>
        <name>K(+)</name>
        <dbReference type="ChEBI" id="CHEBI:29103"/>
    </ligand>
</feature>
<feature type="binding site" evidence="6">
    <location>
        <begin position="227"/>
        <end position="232"/>
    </location>
    <ligand>
        <name>GTP</name>
        <dbReference type="ChEBI" id="CHEBI:37565"/>
    </ligand>
</feature>
<feature type="domain" description="TrmE-type G" evidence="7">
    <location>
        <begin position="217"/>
        <end position="357"/>
    </location>
</feature>